<name>A0A2N6SE49_9BACL</name>
<gene>
    <name evidence="1" type="ORF">CJ218_06265</name>
    <name evidence="2" type="ORF">FOC50_04575</name>
</gene>
<dbReference type="OrthoDB" id="2409501at2"/>
<reference evidence="2 4" key="2">
    <citation type="submission" date="2019-11" db="EMBL/GenBank/DDBJ databases">
        <title>FDA dAtabase for Regulatory Grade micrObial Sequences (FDA-ARGOS): Supporting development and validation of Infectious Disease Dx tests.</title>
        <authorList>
            <person name="Turner S."/>
            <person name="Byrd R."/>
            <person name="Tallon L."/>
            <person name="Sadzewicz L."/>
            <person name="Vavikolanu K."/>
            <person name="Mehta A."/>
            <person name="Aluvathingal J."/>
            <person name="Nadendla S."/>
            <person name="Myers T."/>
            <person name="Yan Y."/>
            <person name="Sichtig H."/>
        </authorList>
    </citation>
    <scope>NUCLEOTIDE SEQUENCE [LARGE SCALE GENOMIC DNA]</scope>
    <source>
        <strain evidence="2 4">FDAARGOS_742</strain>
    </source>
</reference>
<dbReference type="Pfam" id="PF11148">
    <property type="entry name" value="DUF2922"/>
    <property type="match status" value="1"/>
</dbReference>
<evidence type="ECO:0000313" key="3">
    <source>
        <dbReference type="Proteomes" id="UP000235670"/>
    </source>
</evidence>
<keyword evidence="4" id="KW-1185">Reference proteome</keyword>
<proteinExistence type="predicted"/>
<dbReference type="GeneID" id="84802514"/>
<dbReference type="EMBL" id="CP046313">
    <property type="protein sequence ID" value="QGS07581.1"/>
    <property type="molecule type" value="Genomic_DNA"/>
</dbReference>
<protein>
    <submittedName>
        <fullName evidence="1">DUF2922 domain-containing protein</fullName>
    </submittedName>
    <submittedName>
        <fullName evidence="2">DUF2922 family protein</fullName>
    </submittedName>
</protein>
<dbReference type="Proteomes" id="UP000427636">
    <property type="component" value="Chromosome"/>
</dbReference>
<evidence type="ECO:0000313" key="2">
    <source>
        <dbReference type="EMBL" id="QGS07581.1"/>
    </source>
</evidence>
<dbReference type="Proteomes" id="UP000235670">
    <property type="component" value="Unassembled WGS sequence"/>
</dbReference>
<sequence>MQKKLNLYFTTADKKSYHITLNYPKDNLTKAEAEAVGQKIIATKVFNNEKRTLAEFKKASYVTTEETILQ</sequence>
<dbReference type="AlphaFoldDB" id="A0A2N6SE49"/>
<dbReference type="InterPro" id="IPR021321">
    <property type="entry name" value="DUF2922"/>
</dbReference>
<evidence type="ECO:0000313" key="4">
    <source>
        <dbReference type="Proteomes" id="UP000427636"/>
    </source>
</evidence>
<evidence type="ECO:0000313" key="1">
    <source>
        <dbReference type="EMBL" id="PMC52196.1"/>
    </source>
</evidence>
<dbReference type="EMBL" id="PNGT01000006">
    <property type="protein sequence ID" value="PMC52196.1"/>
    <property type="molecule type" value="Genomic_DNA"/>
</dbReference>
<accession>A0A2N6SE49</accession>
<reference evidence="1 3" key="1">
    <citation type="submission" date="2017-09" db="EMBL/GenBank/DDBJ databases">
        <title>Bacterial strain isolated from the female urinary microbiota.</title>
        <authorList>
            <person name="Thomas-White K."/>
            <person name="Kumar N."/>
            <person name="Forster S."/>
            <person name="Putonti C."/>
            <person name="Lawley T."/>
            <person name="Wolfe A.J."/>
        </authorList>
    </citation>
    <scope>NUCLEOTIDE SEQUENCE [LARGE SCALE GENOMIC DNA]</scope>
    <source>
        <strain evidence="1 3">UMB0186</strain>
    </source>
</reference>
<dbReference type="STRING" id="84135.GCA_001052115_00406"/>
<organism evidence="1 3">
    <name type="scientific">Gemella sanguinis</name>
    <dbReference type="NCBI Taxonomy" id="84135"/>
    <lineage>
        <taxon>Bacteria</taxon>
        <taxon>Bacillati</taxon>
        <taxon>Bacillota</taxon>
        <taxon>Bacilli</taxon>
        <taxon>Bacillales</taxon>
        <taxon>Gemellaceae</taxon>
        <taxon>Gemella</taxon>
    </lineage>
</organism>
<dbReference type="RefSeq" id="WP_006364683.1">
    <property type="nucleotide sequence ID" value="NZ_CAUTAO010000011.1"/>
</dbReference>